<sequence>MPKTYKLKVDNYSYLISSPKPQCIIACAHIKDFPYELPLTPNIREPNRKSSVYKQILDSLFVAPEKFVEKHSGITISVNKIKVINEQELELEILEYSEGYTHHGILNGGHSILAFENAIRYDYKLKNAKVKVIIHVGLSEEEARDISLAANTNSPVDARSKINARGDYDFIKHYITQLERTEKKKFRIAYYQNQSSAPKDSHCSVNHIYKLLTCLDCNRYNPDNEKKRGKHPTSLSIPTEITDSEKERISRLLHLLPQSLWVEQRLYEIIYEYLSNPQRKGNNNLASIDTKKNTLLPDSQYSFGFGAPADLALPVVAAFRVFLDKEYKWVLPFEEFSENLLQHLWKKHFLDYLKEEKAAGNSVGAKISRNIEVWENLYTCASLYLNELYRKIINEKASDRNSKTKPKELILT</sequence>
<dbReference type="InterPro" id="IPR018891">
    <property type="entry name" value="AIPR_C"/>
</dbReference>
<dbReference type="Pfam" id="PF10592">
    <property type="entry name" value="AIPR"/>
    <property type="match status" value="1"/>
</dbReference>
<evidence type="ECO:0000313" key="2">
    <source>
        <dbReference type="EMBL" id="NEU71829.1"/>
    </source>
</evidence>
<reference evidence="2 3" key="1">
    <citation type="journal article" date="2015" name="Genome Announc.">
        <title>Draft Genome Sequence of Cyanobacterium Hassallia byssoidea Strain VB512170, Isolated from Monuments in India.</title>
        <authorList>
            <person name="Singh D."/>
            <person name="Chandrababunaidu M.M."/>
            <person name="Panda A."/>
            <person name="Sen D."/>
            <person name="Bhattacharyya S."/>
            <person name="Adhikary S.P."/>
            <person name="Tripathy S."/>
        </authorList>
    </citation>
    <scope>NUCLEOTIDE SEQUENCE [LARGE SCALE GENOMIC DNA]</scope>
    <source>
        <strain evidence="2 3">VB512170</strain>
    </source>
</reference>
<dbReference type="Proteomes" id="UP000031549">
    <property type="component" value="Unassembled WGS sequence"/>
</dbReference>
<dbReference type="RefSeq" id="WP_039738409.1">
    <property type="nucleotide sequence ID" value="NZ_JTCM02000005.1"/>
</dbReference>
<dbReference type="AlphaFoldDB" id="A0A846H5F7"/>
<organism evidence="2 3">
    <name type="scientific">Hassallia byssoidea VB512170</name>
    <dbReference type="NCBI Taxonomy" id="1304833"/>
    <lineage>
        <taxon>Bacteria</taxon>
        <taxon>Bacillati</taxon>
        <taxon>Cyanobacteriota</taxon>
        <taxon>Cyanophyceae</taxon>
        <taxon>Nostocales</taxon>
        <taxon>Tolypothrichaceae</taxon>
        <taxon>Hassallia</taxon>
    </lineage>
</organism>
<accession>A0A846H5F7</accession>
<comment type="caution">
    <text evidence="2">The sequence shown here is derived from an EMBL/GenBank/DDBJ whole genome shotgun (WGS) entry which is preliminary data.</text>
</comment>
<keyword evidence="3" id="KW-1185">Reference proteome</keyword>
<proteinExistence type="predicted"/>
<feature type="domain" description="Abortive phage infection protein C-terminal" evidence="1">
    <location>
        <begin position="39"/>
        <end position="345"/>
    </location>
</feature>
<name>A0A846H5F7_9CYAN</name>
<evidence type="ECO:0000313" key="3">
    <source>
        <dbReference type="Proteomes" id="UP000031549"/>
    </source>
</evidence>
<dbReference type="EMBL" id="JTCM02000005">
    <property type="protein sequence ID" value="NEU71829.1"/>
    <property type="molecule type" value="Genomic_DNA"/>
</dbReference>
<protein>
    <submittedName>
        <fullName evidence="2">Abortive phage infection protein</fullName>
    </submittedName>
</protein>
<evidence type="ECO:0000259" key="1">
    <source>
        <dbReference type="Pfam" id="PF10592"/>
    </source>
</evidence>
<gene>
    <name evidence="2" type="ORF">PI95_004365</name>
</gene>